<name>A0ABR2TZ60_9ROSI</name>
<dbReference type="PANTHER" id="PTHR34892">
    <property type="entry name" value="VACUOLAR ATP SYNTHASE CATALYTIC SUBUNIT-RELATED / V-ATPASE-RELATED / VACUOLAR PROTON PUMP-LIKE PROTEIN"/>
    <property type="match status" value="1"/>
</dbReference>
<dbReference type="EMBL" id="JBBPBN010000003">
    <property type="protein sequence ID" value="KAK9042768.1"/>
    <property type="molecule type" value="Genomic_DNA"/>
</dbReference>
<dbReference type="Gene3D" id="3.40.50.460">
    <property type="entry name" value="Phosphofructokinase domain"/>
    <property type="match status" value="1"/>
</dbReference>
<sequence length="182" mass="20578">MDNPPQKINLISYGPMVHVSDIKLIRTDTTLDLSQKAEKGFQQLICKLLLKTNEEHPLNLLAINPSYIEVATCTNINLAQMSSGLVRLEFLRLYVSFDACYSYQPRCQLLLDSRVTPFYHAGRGGLYEHIENRHMIIVIAEGAGKEPLSESLHSMDQQDVSGNKLLQDVGLWISHKIKKCHS</sequence>
<dbReference type="Proteomes" id="UP001396334">
    <property type="component" value="Unassembled WGS sequence"/>
</dbReference>
<reference evidence="1 2" key="1">
    <citation type="journal article" date="2024" name="G3 (Bethesda)">
        <title>Genome assembly of Hibiscus sabdariffa L. provides insights into metabolisms of medicinal natural products.</title>
        <authorList>
            <person name="Kim T."/>
        </authorList>
    </citation>
    <scope>NUCLEOTIDE SEQUENCE [LARGE SCALE GENOMIC DNA]</scope>
    <source>
        <strain evidence="1">TK-2024</strain>
        <tissue evidence="1">Old leaves</tissue>
    </source>
</reference>
<comment type="caution">
    <text evidence="1">The sequence shown here is derived from an EMBL/GenBank/DDBJ whole genome shotgun (WGS) entry which is preliminary data.</text>
</comment>
<accession>A0ABR2TZ60</accession>
<keyword evidence="2" id="KW-1185">Reference proteome</keyword>
<organism evidence="1 2">
    <name type="scientific">Hibiscus sabdariffa</name>
    <name type="common">roselle</name>
    <dbReference type="NCBI Taxonomy" id="183260"/>
    <lineage>
        <taxon>Eukaryota</taxon>
        <taxon>Viridiplantae</taxon>
        <taxon>Streptophyta</taxon>
        <taxon>Embryophyta</taxon>
        <taxon>Tracheophyta</taxon>
        <taxon>Spermatophyta</taxon>
        <taxon>Magnoliopsida</taxon>
        <taxon>eudicotyledons</taxon>
        <taxon>Gunneridae</taxon>
        <taxon>Pentapetalae</taxon>
        <taxon>rosids</taxon>
        <taxon>malvids</taxon>
        <taxon>Malvales</taxon>
        <taxon>Malvaceae</taxon>
        <taxon>Malvoideae</taxon>
        <taxon>Hibiscus</taxon>
    </lineage>
</organism>
<evidence type="ECO:0000313" key="1">
    <source>
        <dbReference type="EMBL" id="KAK9042768.1"/>
    </source>
</evidence>
<dbReference type="InterPro" id="IPR035966">
    <property type="entry name" value="PKF_sf"/>
</dbReference>
<proteinExistence type="predicted"/>
<evidence type="ECO:0000313" key="2">
    <source>
        <dbReference type="Proteomes" id="UP001396334"/>
    </source>
</evidence>
<gene>
    <name evidence="1" type="ORF">V6N11_071128</name>
</gene>
<dbReference type="PANTHER" id="PTHR34892:SF2">
    <property type="entry name" value="VACUOLAR ATP SYNTHASE CATALYTIC SUBUNIT-RELATED _ V-ATPASE-RELATED _ VACUOLAR PROTON PUMP-LIKE PROTEIN"/>
    <property type="match status" value="1"/>
</dbReference>
<protein>
    <submittedName>
        <fullName evidence="1">Uncharacterized protein</fullName>
    </submittedName>
</protein>